<organism evidence="2">
    <name type="scientific">Anisakis simplex</name>
    <name type="common">Herring worm</name>
    <dbReference type="NCBI Taxonomy" id="6269"/>
    <lineage>
        <taxon>Eukaryota</taxon>
        <taxon>Metazoa</taxon>
        <taxon>Ecdysozoa</taxon>
        <taxon>Nematoda</taxon>
        <taxon>Chromadorea</taxon>
        <taxon>Rhabditida</taxon>
        <taxon>Spirurina</taxon>
        <taxon>Ascaridomorpha</taxon>
        <taxon>Ascaridoidea</taxon>
        <taxon>Anisakidae</taxon>
        <taxon>Anisakis</taxon>
        <taxon>Anisakis simplex complex</taxon>
    </lineage>
</organism>
<sequence>LIRELDRDELFDKAKGEILDEIVNLSLVGAEKWESILKKKLWSAVAAHVFDQILMPAAAVDNAGTFNTLIDIKLKHWADKELANKSVQTGWETLSEVFREQVQSLDARASRSGAHDPVFDRLKEAVLEAALSEHKWDAKALDYLRVIQLNAMEDRLVPDRRAWDRAIQFMTTSVQDRLNEVDIALVVLDR</sequence>
<dbReference type="InterPro" id="IPR045817">
    <property type="entry name" value="OPA1_C"/>
</dbReference>
<dbReference type="AlphaFoldDB" id="A0A0M3J4W3"/>
<dbReference type="Pfam" id="PF19434">
    <property type="entry name" value="OPA1_C"/>
    <property type="match status" value="1"/>
</dbReference>
<protein>
    <submittedName>
        <fullName evidence="2">Dynamin-like 120 kDa protein, mitochondrial (inferred by orthology to a human protein)</fullName>
    </submittedName>
</protein>
<name>A0A0M3J4W3_ANISI</name>
<reference evidence="2" key="1">
    <citation type="submission" date="2017-02" db="UniProtKB">
        <authorList>
            <consortium name="WormBaseParasite"/>
        </authorList>
    </citation>
    <scope>IDENTIFICATION</scope>
</reference>
<evidence type="ECO:0000313" key="2">
    <source>
        <dbReference type="WBParaSite" id="ASIM_0000258601-mRNA-1"/>
    </source>
</evidence>
<evidence type="ECO:0000259" key="1">
    <source>
        <dbReference type="Pfam" id="PF19434"/>
    </source>
</evidence>
<dbReference type="WBParaSite" id="ASIM_0000258601-mRNA-1">
    <property type="protein sequence ID" value="ASIM_0000258601-mRNA-1"/>
    <property type="gene ID" value="ASIM_0000258601"/>
</dbReference>
<accession>A0A0M3J4W3</accession>
<feature type="domain" description="Dynamin-like GTPase OPA1 C-terminal" evidence="1">
    <location>
        <begin position="34"/>
        <end position="183"/>
    </location>
</feature>
<proteinExistence type="predicted"/>